<evidence type="ECO:0000313" key="1">
    <source>
        <dbReference type="EMBL" id="RUR77071.1"/>
    </source>
</evidence>
<keyword evidence="2" id="KW-1185">Reference proteome</keyword>
<dbReference type="STRING" id="211165.GCA_000317285_01707"/>
<comment type="caution">
    <text evidence="1">The sequence shown here is derived from an EMBL/GenBank/DDBJ whole genome shotgun (WGS) entry which is preliminary data.</text>
</comment>
<dbReference type="AlphaFoldDB" id="A0A433N6M4"/>
<dbReference type="EMBL" id="RSCJ01000018">
    <property type="protein sequence ID" value="RUR77071.1"/>
    <property type="molecule type" value="Genomic_DNA"/>
</dbReference>
<dbReference type="Proteomes" id="UP000268857">
    <property type="component" value="Unassembled WGS sequence"/>
</dbReference>
<gene>
    <name evidence="1" type="ORF">PCC6912_40300</name>
</gene>
<name>A0A433N6M4_CHLFR</name>
<evidence type="ECO:0000313" key="2">
    <source>
        <dbReference type="Proteomes" id="UP000268857"/>
    </source>
</evidence>
<reference evidence="1 2" key="1">
    <citation type="journal article" date="2019" name="Genome Biol. Evol.">
        <title>Day and night: Metabolic profiles and evolutionary relationships of six axenic non-marine cyanobacteria.</title>
        <authorList>
            <person name="Will S.E."/>
            <person name="Henke P."/>
            <person name="Boedeker C."/>
            <person name="Huang S."/>
            <person name="Brinkmann H."/>
            <person name="Rohde M."/>
            <person name="Jarek M."/>
            <person name="Friedl T."/>
            <person name="Seufert S."/>
            <person name="Schumacher M."/>
            <person name="Overmann J."/>
            <person name="Neumann-Schaal M."/>
            <person name="Petersen J."/>
        </authorList>
    </citation>
    <scope>NUCLEOTIDE SEQUENCE [LARGE SCALE GENOMIC DNA]</scope>
    <source>
        <strain evidence="1 2">PCC 6912</strain>
    </source>
</reference>
<protein>
    <submittedName>
        <fullName evidence="1">Uncharacterized protein</fullName>
    </submittedName>
</protein>
<organism evidence="1 2">
    <name type="scientific">Chlorogloeopsis fritschii PCC 6912</name>
    <dbReference type="NCBI Taxonomy" id="211165"/>
    <lineage>
        <taxon>Bacteria</taxon>
        <taxon>Bacillati</taxon>
        <taxon>Cyanobacteriota</taxon>
        <taxon>Cyanophyceae</taxon>
        <taxon>Nostocales</taxon>
        <taxon>Chlorogloeopsidaceae</taxon>
        <taxon>Chlorogloeopsis</taxon>
    </lineage>
</organism>
<proteinExistence type="predicted"/>
<sequence>MDHIVLTANSFKAAVYLRDMQPLNSHFWNVLNNLAERSIPKNMNQEELKLFNKIINNDNELSNFR</sequence>
<accession>A0A433N6M4</accession>